<feature type="compositionally biased region" description="Basic and acidic residues" evidence="1">
    <location>
        <begin position="352"/>
        <end position="361"/>
    </location>
</feature>
<dbReference type="KEGG" id="rrd:RradSPS_2921"/>
<name>A0A023X814_RUBRA</name>
<dbReference type="InterPro" id="IPR038454">
    <property type="entry name" value="DnaA_N_sf"/>
</dbReference>
<dbReference type="RefSeq" id="WP_084264148.1">
    <property type="nucleotide sequence ID" value="NZ_CP007515.1"/>
</dbReference>
<evidence type="ECO:0000313" key="3">
    <source>
        <dbReference type="EMBL" id="MDX5895241.1"/>
    </source>
</evidence>
<accession>A0A023X814</accession>
<dbReference type="Pfam" id="PF10134">
    <property type="entry name" value="RPA"/>
    <property type="match status" value="1"/>
</dbReference>
<keyword evidence="4" id="KW-1185">Reference proteome</keyword>
<dbReference type="AlphaFoldDB" id="A0A023X814"/>
<dbReference type="EMBL" id="CP007515">
    <property type="protein sequence ID" value="AHY48204.1"/>
    <property type="molecule type" value="Genomic_DNA"/>
</dbReference>
<reference evidence="3" key="2">
    <citation type="submission" date="2023-11" db="EMBL/GenBank/DDBJ databases">
        <title>MicrobeMod: A computational toolkit for identifying prokaryotic methylation and restriction-modification with nanopore sequencing.</title>
        <authorList>
            <person name="Crits-Christoph A."/>
            <person name="Kang S.C."/>
            <person name="Lee H."/>
            <person name="Ostrov N."/>
        </authorList>
    </citation>
    <scope>NUCLEOTIDE SEQUENCE</scope>
    <source>
        <strain evidence="3">ATCC 51242</strain>
    </source>
</reference>
<dbReference type="Proteomes" id="UP001281130">
    <property type="component" value="Unassembled WGS sequence"/>
</dbReference>
<gene>
    <name evidence="3" type="primary">trfA</name>
    <name evidence="2" type="ORF">RradSPS_2921</name>
    <name evidence="3" type="ORF">SIL72_14530</name>
</gene>
<reference evidence="2 4" key="1">
    <citation type="submission" date="2014-03" db="EMBL/GenBank/DDBJ databases">
        <title>Complete genome sequence of the Radio-Resistant Rubrobacter radiotolerans RSPS-4.</title>
        <authorList>
            <person name="Egas C.C."/>
            <person name="Barroso C.C."/>
            <person name="Froufe H.J.C."/>
            <person name="Pacheco J.J."/>
            <person name="Albuquerque L.L."/>
            <person name="da Costa M.M.S."/>
        </authorList>
    </citation>
    <scope>NUCLEOTIDE SEQUENCE [LARGE SCALE GENOMIC DNA]</scope>
    <source>
        <strain evidence="2 4">RSPS-4</strain>
        <plasmid evidence="2 4">1</plasmid>
    </source>
</reference>
<dbReference type="InterPro" id="IPR018777">
    <property type="entry name" value="Replication_initiator_prot_A"/>
</dbReference>
<sequence>MSAGEARHIVKAEGNFEDLPYFTVGKQSESDGVIEYKAVLRAPDGQMLKQTWTVRASSGLGLPGSLDQDVYVALLQIIDRQGGIPSDGVLSFSMYELMGLVGRTVGGRDYQQVKRSLERLNGTMIHAKNAFYVKSSQSFLNDKTFNLLDYAEYTEVTDSSGRRVERMHVKLSNYFVQSYNSDYLKGLDVDFYYSLNSAVAKRLYRFVDKKRNHRRQWEVDLFSLRDRIPLSSNYKYPSKIKEKLDPAHQELVQKGFLESVTYTKMPDKSTLVCYRLNEGFSQRRPTATIERSPENLIALERLKVEGVWEGVAEDLVARFGADWCIFCADKVSLQKNIRDRGPYLKRVVEGHADPEPVEHQLENGTPPRSSLQELSQPSFDIVSEETESSFENTEKFPVRSPEAEELWNGLLRSAFGENGSDHLGVWFEGVVPASLRDATLTVVAPNEVACDYLRQRFLDELTLAGRKLLAPEFHLRIVTLAHINA</sequence>
<feature type="compositionally biased region" description="Polar residues" evidence="1">
    <location>
        <begin position="362"/>
        <end position="375"/>
    </location>
</feature>
<feature type="region of interest" description="Disordered" evidence="1">
    <location>
        <begin position="352"/>
        <end position="375"/>
    </location>
</feature>
<dbReference type="Gene3D" id="3.30.300.180">
    <property type="match status" value="1"/>
</dbReference>
<evidence type="ECO:0000313" key="2">
    <source>
        <dbReference type="EMBL" id="AHY48204.1"/>
    </source>
</evidence>
<evidence type="ECO:0000256" key="1">
    <source>
        <dbReference type="SAM" id="MobiDB-lite"/>
    </source>
</evidence>
<dbReference type="HOGENOM" id="CLU_590359_0_0_11"/>
<evidence type="ECO:0000313" key="4">
    <source>
        <dbReference type="Proteomes" id="UP000025229"/>
    </source>
</evidence>
<organism evidence="2 4">
    <name type="scientific">Rubrobacter radiotolerans</name>
    <name type="common">Arthrobacter radiotolerans</name>
    <dbReference type="NCBI Taxonomy" id="42256"/>
    <lineage>
        <taxon>Bacteria</taxon>
        <taxon>Bacillati</taxon>
        <taxon>Actinomycetota</taxon>
        <taxon>Rubrobacteria</taxon>
        <taxon>Rubrobacterales</taxon>
        <taxon>Rubrobacteraceae</taxon>
        <taxon>Rubrobacter</taxon>
    </lineage>
</organism>
<dbReference type="EMBL" id="JAWXXX010000002">
    <property type="protein sequence ID" value="MDX5895241.1"/>
    <property type="molecule type" value="Genomic_DNA"/>
</dbReference>
<dbReference type="Proteomes" id="UP000025229">
    <property type="component" value="Plasmid 1"/>
</dbReference>
<protein>
    <submittedName>
        <fullName evidence="3">Plasmid replication initiator TrfA</fullName>
    </submittedName>
    <submittedName>
        <fullName evidence="2">Replication initiator protein A</fullName>
    </submittedName>
</protein>
<geneLocation type="plasmid" evidence="2">
    <name>1</name>
</geneLocation>
<dbReference type="OrthoDB" id="9774004at2"/>
<keyword evidence="2" id="KW-0614">Plasmid</keyword>
<dbReference type="eggNOG" id="COG5534">
    <property type="taxonomic scope" value="Bacteria"/>
</dbReference>
<proteinExistence type="predicted"/>